<dbReference type="FunCoup" id="A0A1X2HG02">
    <property type="interactions" value="74"/>
</dbReference>
<dbReference type="Proteomes" id="UP000242180">
    <property type="component" value="Unassembled WGS sequence"/>
</dbReference>
<proteinExistence type="predicted"/>
<evidence type="ECO:0000256" key="1">
    <source>
        <dbReference type="ARBA" id="ARBA00004389"/>
    </source>
</evidence>
<keyword evidence="8" id="KW-0653">Protein transport</keyword>
<dbReference type="InParanoid" id="A0A1X2HG02"/>
<keyword evidence="4" id="KW-0812">Transmembrane</keyword>
<evidence type="ECO:0000256" key="4">
    <source>
        <dbReference type="ARBA" id="ARBA00022692"/>
    </source>
</evidence>
<evidence type="ECO:0000256" key="8">
    <source>
        <dbReference type="ARBA" id="ARBA00022927"/>
    </source>
</evidence>
<dbReference type="InterPro" id="IPR045260">
    <property type="entry name" value="Sec12-like"/>
</dbReference>
<evidence type="ECO:0000313" key="12">
    <source>
        <dbReference type="Proteomes" id="UP000242180"/>
    </source>
</evidence>
<dbReference type="OMA" id="KAHEFPP"/>
<keyword evidence="6" id="KW-0256">Endoplasmic reticulum</keyword>
<evidence type="ECO:0000313" key="11">
    <source>
        <dbReference type="EMBL" id="ORY97851.1"/>
    </source>
</evidence>
<evidence type="ECO:0008006" key="13">
    <source>
        <dbReference type="Google" id="ProtNLM"/>
    </source>
</evidence>
<keyword evidence="9" id="KW-1133">Transmembrane helix</keyword>
<dbReference type="PANTHER" id="PTHR23284">
    <property type="entry name" value="PROLACTIN REGULATORY ELEMENT BINDING PROTEIN"/>
    <property type="match status" value="1"/>
</dbReference>
<evidence type="ECO:0000256" key="2">
    <source>
        <dbReference type="ARBA" id="ARBA00022448"/>
    </source>
</evidence>
<evidence type="ECO:0000256" key="5">
    <source>
        <dbReference type="ARBA" id="ARBA00022737"/>
    </source>
</evidence>
<keyword evidence="5" id="KW-0677">Repeat</keyword>
<keyword evidence="2" id="KW-0813">Transport</keyword>
<evidence type="ECO:0000256" key="3">
    <source>
        <dbReference type="ARBA" id="ARBA00022574"/>
    </source>
</evidence>
<dbReference type="GO" id="GO:0006888">
    <property type="term" value="P:endoplasmic reticulum to Golgi vesicle-mediated transport"/>
    <property type="evidence" value="ECO:0007669"/>
    <property type="project" value="TreeGrafter"/>
</dbReference>
<evidence type="ECO:0000256" key="7">
    <source>
        <dbReference type="ARBA" id="ARBA00022892"/>
    </source>
</evidence>
<keyword evidence="10" id="KW-0472">Membrane</keyword>
<keyword evidence="3" id="KW-0853">WD repeat</keyword>
<sequence>MAPPVCPSFSVPVGFPVFGLGFTAEGQLVVAGGGGAGRTGVQNKLVSFKVEPRRKDLEEQAVYDLPPDQDAPMCLDAHPTKPVVVSGINDSEKSIKDGRNESCRLFDVLEDRFDALQTAQTVKSTNPEEYQKVARFSYDGTLIAAGTTEGKVHLLKYPDLAPSFDPVDVGDEVMDVDIALEKDKLVCVLRDSIKMINLRGRNAGKIIQSLSPATVDKKNKVSFRAFRYGRGYCKESAFAVVNQVNGYGFICQMDPYTLEIKSKKRVSKKPITAACVSRDGGILAVTSSDLSIIILDAISLRVSNADNGLSGQMDSHEGFV</sequence>
<comment type="subcellular location">
    <subcellularLocation>
        <location evidence="1">Endoplasmic reticulum membrane</location>
        <topology evidence="1">Single-pass membrane protein</topology>
    </subcellularLocation>
</comment>
<dbReference type="GO" id="GO:0005789">
    <property type="term" value="C:endoplasmic reticulum membrane"/>
    <property type="evidence" value="ECO:0007669"/>
    <property type="project" value="UniProtKB-SubCell"/>
</dbReference>
<dbReference type="AlphaFoldDB" id="A0A1X2HG02"/>
<evidence type="ECO:0000256" key="9">
    <source>
        <dbReference type="ARBA" id="ARBA00022989"/>
    </source>
</evidence>
<dbReference type="GO" id="GO:0015031">
    <property type="term" value="P:protein transport"/>
    <property type="evidence" value="ECO:0007669"/>
    <property type="project" value="UniProtKB-KW"/>
</dbReference>
<dbReference type="InterPro" id="IPR015943">
    <property type="entry name" value="WD40/YVTN_repeat-like_dom_sf"/>
</dbReference>
<dbReference type="InterPro" id="IPR036322">
    <property type="entry name" value="WD40_repeat_dom_sf"/>
</dbReference>
<gene>
    <name evidence="11" type="ORF">BCR43DRAFT_254241</name>
</gene>
<keyword evidence="7" id="KW-0931">ER-Golgi transport</keyword>
<accession>A0A1X2HG02</accession>
<dbReference type="Gene3D" id="2.130.10.10">
    <property type="entry name" value="YVTN repeat-like/Quinoprotein amine dehydrogenase"/>
    <property type="match status" value="1"/>
</dbReference>
<protein>
    <recommendedName>
        <fullName evidence="13">WD40-repeat-containing domain protein</fullName>
    </recommendedName>
</protein>
<reference evidence="11 12" key="1">
    <citation type="submission" date="2016-07" db="EMBL/GenBank/DDBJ databases">
        <title>Pervasive Adenine N6-methylation of Active Genes in Fungi.</title>
        <authorList>
            <consortium name="DOE Joint Genome Institute"/>
            <person name="Mondo S.J."/>
            <person name="Dannebaum R.O."/>
            <person name="Kuo R.C."/>
            <person name="Labutti K."/>
            <person name="Haridas S."/>
            <person name="Kuo A."/>
            <person name="Salamov A."/>
            <person name="Ahrendt S.R."/>
            <person name="Lipzen A."/>
            <person name="Sullivan W."/>
            <person name="Andreopoulos W.B."/>
            <person name="Clum A."/>
            <person name="Lindquist E."/>
            <person name="Daum C."/>
            <person name="Ramamoorthy G.K."/>
            <person name="Gryganskyi A."/>
            <person name="Culley D."/>
            <person name="Magnuson J.K."/>
            <person name="James T.Y."/>
            <person name="O'Malley M.A."/>
            <person name="Stajich J.E."/>
            <person name="Spatafora J.W."/>
            <person name="Visel A."/>
            <person name="Grigoriev I.V."/>
        </authorList>
    </citation>
    <scope>NUCLEOTIDE SEQUENCE [LARGE SCALE GENOMIC DNA]</scope>
    <source>
        <strain evidence="11 12">NRRL 2496</strain>
    </source>
</reference>
<dbReference type="OrthoDB" id="2013972at2759"/>
<comment type="caution">
    <text evidence="11">The sequence shown here is derived from an EMBL/GenBank/DDBJ whole genome shotgun (WGS) entry which is preliminary data.</text>
</comment>
<name>A0A1X2HG02_SYNRA</name>
<dbReference type="EMBL" id="MCGN01000004">
    <property type="protein sequence ID" value="ORY97851.1"/>
    <property type="molecule type" value="Genomic_DNA"/>
</dbReference>
<organism evidence="11 12">
    <name type="scientific">Syncephalastrum racemosum</name>
    <name type="common">Filamentous fungus</name>
    <dbReference type="NCBI Taxonomy" id="13706"/>
    <lineage>
        <taxon>Eukaryota</taxon>
        <taxon>Fungi</taxon>
        <taxon>Fungi incertae sedis</taxon>
        <taxon>Mucoromycota</taxon>
        <taxon>Mucoromycotina</taxon>
        <taxon>Mucoromycetes</taxon>
        <taxon>Mucorales</taxon>
        <taxon>Syncephalastraceae</taxon>
        <taxon>Syncephalastrum</taxon>
    </lineage>
</organism>
<dbReference type="PANTHER" id="PTHR23284:SF0">
    <property type="entry name" value="PROLACTIN REGULATORY ELEMENT-BINDING PROTEIN"/>
    <property type="match status" value="1"/>
</dbReference>
<dbReference type="GO" id="GO:0003400">
    <property type="term" value="P:regulation of COPII vesicle coating"/>
    <property type="evidence" value="ECO:0007669"/>
    <property type="project" value="TreeGrafter"/>
</dbReference>
<dbReference type="SUPFAM" id="SSF50978">
    <property type="entry name" value="WD40 repeat-like"/>
    <property type="match status" value="1"/>
</dbReference>
<keyword evidence="12" id="KW-1185">Reference proteome</keyword>
<evidence type="ECO:0000256" key="6">
    <source>
        <dbReference type="ARBA" id="ARBA00022824"/>
    </source>
</evidence>
<evidence type="ECO:0000256" key="10">
    <source>
        <dbReference type="ARBA" id="ARBA00023136"/>
    </source>
</evidence>
<dbReference type="GO" id="GO:0005085">
    <property type="term" value="F:guanyl-nucleotide exchange factor activity"/>
    <property type="evidence" value="ECO:0007669"/>
    <property type="project" value="InterPro"/>
</dbReference>
<dbReference type="STRING" id="13706.A0A1X2HG02"/>